<accession>A0A8E2EJM7</accession>
<evidence type="ECO:0000256" key="1">
    <source>
        <dbReference type="SAM" id="MobiDB-lite"/>
    </source>
</evidence>
<feature type="region of interest" description="Disordered" evidence="1">
    <location>
        <begin position="1"/>
        <end position="27"/>
    </location>
</feature>
<organism evidence="2 3">
    <name type="scientific">Lepidopterella palustris CBS 459.81</name>
    <dbReference type="NCBI Taxonomy" id="1314670"/>
    <lineage>
        <taxon>Eukaryota</taxon>
        <taxon>Fungi</taxon>
        <taxon>Dikarya</taxon>
        <taxon>Ascomycota</taxon>
        <taxon>Pezizomycotina</taxon>
        <taxon>Dothideomycetes</taxon>
        <taxon>Pleosporomycetidae</taxon>
        <taxon>Mytilinidiales</taxon>
        <taxon>Argynnaceae</taxon>
        <taxon>Lepidopterella</taxon>
    </lineage>
</organism>
<dbReference type="AlphaFoldDB" id="A0A8E2EJM7"/>
<sequence>MQDGSERASAAGGLVRKRLTDPSEENEQYVRISECRQRCRKLWSTVCKMPLRNYLCSRGSIS</sequence>
<evidence type="ECO:0000313" key="3">
    <source>
        <dbReference type="Proteomes" id="UP000250266"/>
    </source>
</evidence>
<proteinExistence type="predicted"/>
<dbReference type="Proteomes" id="UP000250266">
    <property type="component" value="Unassembled WGS sequence"/>
</dbReference>
<dbReference type="EMBL" id="KV744822">
    <property type="protein sequence ID" value="OCK85242.1"/>
    <property type="molecule type" value="Genomic_DNA"/>
</dbReference>
<reference evidence="2 3" key="1">
    <citation type="journal article" date="2016" name="Nat. Commun.">
        <title>Ectomycorrhizal ecology is imprinted in the genome of the dominant symbiotic fungus Cenococcum geophilum.</title>
        <authorList>
            <consortium name="DOE Joint Genome Institute"/>
            <person name="Peter M."/>
            <person name="Kohler A."/>
            <person name="Ohm R.A."/>
            <person name="Kuo A."/>
            <person name="Krutzmann J."/>
            <person name="Morin E."/>
            <person name="Arend M."/>
            <person name="Barry K.W."/>
            <person name="Binder M."/>
            <person name="Choi C."/>
            <person name="Clum A."/>
            <person name="Copeland A."/>
            <person name="Grisel N."/>
            <person name="Haridas S."/>
            <person name="Kipfer T."/>
            <person name="LaButti K."/>
            <person name="Lindquist E."/>
            <person name="Lipzen A."/>
            <person name="Maire R."/>
            <person name="Meier B."/>
            <person name="Mihaltcheva S."/>
            <person name="Molinier V."/>
            <person name="Murat C."/>
            <person name="Poggeler S."/>
            <person name="Quandt C.A."/>
            <person name="Sperisen C."/>
            <person name="Tritt A."/>
            <person name="Tisserant E."/>
            <person name="Crous P.W."/>
            <person name="Henrissat B."/>
            <person name="Nehls U."/>
            <person name="Egli S."/>
            <person name="Spatafora J.W."/>
            <person name="Grigoriev I.V."/>
            <person name="Martin F.M."/>
        </authorList>
    </citation>
    <scope>NUCLEOTIDE SEQUENCE [LARGE SCALE GENOMIC DNA]</scope>
    <source>
        <strain evidence="2 3">CBS 459.81</strain>
    </source>
</reference>
<protein>
    <submittedName>
        <fullName evidence="2">Uncharacterized protein</fullName>
    </submittedName>
</protein>
<name>A0A8E2EJM7_9PEZI</name>
<evidence type="ECO:0000313" key="2">
    <source>
        <dbReference type="EMBL" id="OCK85242.1"/>
    </source>
</evidence>
<gene>
    <name evidence="2" type="ORF">K432DRAFT_377830</name>
</gene>
<keyword evidence="3" id="KW-1185">Reference proteome</keyword>